<dbReference type="EMBL" id="JADOER010000015">
    <property type="protein sequence ID" value="MBT9313666.1"/>
    <property type="molecule type" value="Genomic_DNA"/>
</dbReference>
<keyword evidence="3" id="KW-1185">Reference proteome</keyword>
<sequence length="212" mass="24688">MKKTQKQIQDLVAEACRHPVGSAIRQKRLTQIIRLVADQLWNEQVPYYQDALQQTWIYFCQNLCESNTGCTYDPEKASVVTWLNNYLKFRLKDKYIARQAEKHRNIDKSKNPKGSMDKPTDPIDRLEAQPDIPPILDEVQQWAATDPRLEKIHIKGRPEITGRLLILKRLPPEVPWKDLSAELNISIGTLASFYQRQCMPILREFGQQQGYL</sequence>
<dbReference type="RefSeq" id="WP_215619554.1">
    <property type="nucleotide sequence ID" value="NZ_JADOER010000015.1"/>
</dbReference>
<evidence type="ECO:0000313" key="2">
    <source>
        <dbReference type="EMBL" id="MBT9313666.1"/>
    </source>
</evidence>
<protein>
    <submittedName>
        <fullName evidence="2">Sigma-70 family RNA polymerase sigma factor</fullName>
    </submittedName>
</protein>
<organism evidence="2 3">
    <name type="scientific">Leptothoe kymatousa TAU-MAC 1615</name>
    <dbReference type="NCBI Taxonomy" id="2364775"/>
    <lineage>
        <taxon>Bacteria</taxon>
        <taxon>Bacillati</taxon>
        <taxon>Cyanobacteriota</taxon>
        <taxon>Cyanophyceae</taxon>
        <taxon>Nodosilineales</taxon>
        <taxon>Cymatolegaceae</taxon>
        <taxon>Leptothoe</taxon>
        <taxon>Leptothoe kymatousa</taxon>
    </lineage>
</organism>
<proteinExistence type="predicted"/>
<dbReference type="Proteomes" id="UP001196661">
    <property type="component" value="Unassembled WGS sequence"/>
</dbReference>
<name>A0ABS5Y7V9_9CYAN</name>
<gene>
    <name evidence="2" type="ORF">IXB28_15745</name>
</gene>
<comment type="caution">
    <text evidence="2">The sequence shown here is derived from an EMBL/GenBank/DDBJ whole genome shotgun (WGS) entry which is preliminary data.</text>
</comment>
<feature type="region of interest" description="Disordered" evidence="1">
    <location>
        <begin position="102"/>
        <end position="128"/>
    </location>
</feature>
<evidence type="ECO:0000313" key="3">
    <source>
        <dbReference type="Proteomes" id="UP001196661"/>
    </source>
</evidence>
<reference evidence="2 3" key="1">
    <citation type="journal article" date="2021" name="Mar. Drugs">
        <title>Genome Reduction and Secondary Metabolism of the Marine Sponge-Associated Cyanobacterium Leptothoe.</title>
        <authorList>
            <person name="Konstantinou D."/>
            <person name="Popin R.V."/>
            <person name="Fewer D.P."/>
            <person name="Sivonen K."/>
            <person name="Gkelis S."/>
        </authorList>
    </citation>
    <scope>NUCLEOTIDE SEQUENCE [LARGE SCALE GENOMIC DNA]</scope>
    <source>
        <strain evidence="2 3">TAU-MAC 1615</strain>
    </source>
</reference>
<accession>A0ABS5Y7V9</accession>
<evidence type="ECO:0000256" key="1">
    <source>
        <dbReference type="SAM" id="MobiDB-lite"/>
    </source>
</evidence>